<dbReference type="EMBL" id="JAMWBK010000011">
    <property type="protein sequence ID" value="KAJ8901342.1"/>
    <property type="molecule type" value="Genomic_DNA"/>
</dbReference>
<organism evidence="1 2">
    <name type="scientific">Rhodosorus marinus</name>
    <dbReference type="NCBI Taxonomy" id="101924"/>
    <lineage>
        <taxon>Eukaryota</taxon>
        <taxon>Rhodophyta</taxon>
        <taxon>Stylonematophyceae</taxon>
        <taxon>Stylonematales</taxon>
        <taxon>Stylonemataceae</taxon>
        <taxon>Rhodosorus</taxon>
    </lineage>
</organism>
<evidence type="ECO:0000313" key="2">
    <source>
        <dbReference type="Proteomes" id="UP001157974"/>
    </source>
</evidence>
<dbReference type="SUPFAM" id="SSF82171">
    <property type="entry name" value="DPP6 N-terminal domain-like"/>
    <property type="match status" value="1"/>
</dbReference>
<proteinExistence type="predicted"/>
<accession>A0AAV8UJI7</accession>
<dbReference type="Proteomes" id="UP001157974">
    <property type="component" value="Unassembled WGS sequence"/>
</dbReference>
<sequence>MAHSSREMYEILHKTYDYAVVSQKEPVVLLTKHVDPVSFSCVSGDGRVAALVNWRYEDGAIDIDRYRIPRLSRTRTTIRTYRKYKESTCVGELSRSGDFLAFGGGNDLRQQREAGKKIFTRYQYDFLLCRFSGGVAEKVGEHQLAGQINDIKFSSSDEYMAVKFDDRRLLVLNTLGHVVWRKSFDAVYDRIPLQLSVSFTQSNDLLMVENYPDMNEFLRSGLLRLWTCSPPFCMDKAPREMTPPPENLPRAGRQAFVDGSTLIYVHRNSSCLEAYEIRAIEDLEDEYDLCFRSSYENEEFYHVSKVVAPRFFKFSEDASGQWVKLEYNSAKDDPDEHGRLFMENGIGRGFRASVGTSTSGTVEEVEPTPARVALVWRAQHEISCGFSQYGAWCTNLLDLPHVGP</sequence>
<reference evidence="1 2" key="1">
    <citation type="journal article" date="2023" name="Nat. Commun.">
        <title>Origin of minicircular mitochondrial genomes in red algae.</title>
        <authorList>
            <person name="Lee Y."/>
            <person name="Cho C.H."/>
            <person name="Lee Y.M."/>
            <person name="Park S.I."/>
            <person name="Yang J.H."/>
            <person name="West J.A."/>
            <person name="Bhattacharya D."/>
            <person name="Yoon H.S."/>
        </authorList>
    </citation>
    <scope>NUCLEOTIDE SEQUENCE [LARGE SCALE GENOMIC DNA]</scope>
    <source>
        <strain evidence="1 2">CCMP1338</strain>
        <tissue evidence="1">Whole cell</tissue>
    </source>
</reference>
<keyword evidence="2" id="KW-1185">Reference proteome</keyword>
<comment type="caution">
    <text evidence="1">The sequence shown here is derived from an EMBL/GenBank/DDBJ whole genome shotgun (WGS) entry which is preliminary data.</text>
</comment>
<protein>
    <submittedName>
        <fullName evidence="1">Uncharacterized protein</fullName>
    </submittedName>
</protein>
<dbReference type="AlphaFoldDB" id="A0AAV8UJI7"/>
<gene>
    <name evidence="1" type="ORF">NDN08_007188</name>
</gene>
<name>A0AAV8UJI7_9RHOD</name>
<evidence type="ECO:0000313" key="1">
    <source>
        <dbReference type="EMBL" id="KAJ8901342.1"/>
    </source>
</evidence>